<protein>
    <submittedName>
        <fullName evidence="1">Uncharacterized protein</fullName>
    </submittedName>
</protein>
<accession>A0A183LI75</accession>
<proteinExistence type="predicted"/>
<evidence type="ECO:0000313" key="2">
    <source>
        <dbReference type="Proteomes" id="UP000277204"/>
    </source>
</evidence>
<gene>
    <name evidence="1" type="ORF">SMRZ_LOCUS3500</name>
</gene>
<name>A0A183LI75_9TREM</name>
<dbReference type="Proteomes" id="UP000277204">
    <property type="component" value="Unassembled WGS sequence"/>
</dbReference>
<keyword evidence="2" id="KW-1185">Reference proteome</keyword>
<dbReference type="AlphaFoldDB" id="A0A183LI75"/>
<reference evidence="1 2" key="1">
    <citation type="submission" date="2018-11" db="EMBL/GenBank/DDBJ databases">
        <authorList>
            <consortium name="Pathogen Informatics"/>
        </authorList>
    </citation>
    <scope>NUCLEOTIDE SEQUENCE [LARGE SCALE GENOMIC DNA]</scope>
    <source>
        <strain evidence="1 2">Zambia</strain>
    </source>
</reference>
<sequence length="108" mass="12842">MESSSTLWCVREDRQHYPEFIRWTVAFQVRTRVKQYCLLSPLLYRLVVDWIMKNPTSEESMDWVQLDDLNSEDDLVFLFHTREQMHVKANNVAASSVEDIVNDINYNA</sequence>
<evidence type="ECO:0000313" key="1">
    <source>
        <dbReference type="EMBL" id="VDO58270.1"/>
    </source>
</evidence>
<dbReference type="EMBL" id="UZAI01001007">
    <property type="protein sequence ID" value="VDO58270.1"/>
    <property type="molecule type" value="Genomic_DNA"/>
</dbReference>
<organism evidence="1 2">
    <name type="scientific">Schistosoma margrebowiei</name>
    <dbReference type="NCBI Taxonomy" id="48269"/>
    <lineage>
        <taxon>Eukaryota</taxon>
        <taxon>Metazoa</taxon>
        <taxon>Spiralia</taxon>
        <taxon>Lophotrochozoa</taxon>
        <taxon>Platyhelminthes</taxon>
        <taxon>Trematoda</taxon>
        <taxon>Digenea</taxon>
        <taxon>Strigeidida</taxon>
        <taxon>Schistosomatoidea</taxon>
        <taxon>Schistosomatidae</taxon>
        <taxon>Schistosoma</taxon>
    </lineage>
</organism>